<evidence type="ECO:0000256" key="1">
    <source>
        <dbReference type="ARBA" id="ARBA00004323"/>
    </source>
</evidence>
<evidence type="ECO:0000256" key="8">
    <source>
        <dbReference type="ARBA" id="ARBA00023034"/>
    </source>
</evidence>
<proteinExistence type="inferred from homology"/>
<evidence type="ECO:0000256" key="3">
    <source>
        <dbReference type="ARBA" id="ARBA00022676"/>
    </source>
</evidence>
<dbReference type="Gene3D" id="3.90.550.50">
    <property type="match status" value="1"/>
</dbReference>
<keyword evidence="8 10" id="KW-0333">Golgi apparatus</keyword>
<feature type="transmembrane region" description="Helical" evidence="10">
    <location>
        <begin position="12"/>
        <end position="36"/>
    </location>
</feature>
<reference evidence="12" key="1">
    <citation type="submission" date="2025-08" db="UniProtKB">
        <authorList>
            <consortium name="RefSeq"/>
        </authorList>
    </citation>
    <scope>IDENTIFICATION</scope>
    <source>
        <tissue evidence="12">Whole organism</tissue>
    </source>
</reference>
<evidence type="ECO:0000256" key="9">
    <source>
        <dbReference type="ARBA" id="ARBA00023136"/>
    </source>
</evidence>
<dbReference type="FunFam" id="3.90.550.50:FF:000042">
    <property type="entry name" value="Hexosyltransferase"/>
    <property type="match status" value="1"/>
</dbReference>
<dbReference type="PANTHER" id="PTHR11214">
    <property type="entry name" value="BETA-1,3-N-ACETYLGLUCOSAMINYLTRANSFERASE"/>
    <property type="match status" value="1"/>
</dbReference>
<evidence type="ECO:0000313" key="12">
    <source>
        <dbReference type="RefSeq" id="XP_026286293.1"/>
    </source>
</evidence>
<dbReference type="RefSeq" id="XP_026286293.1">
    <property type="nucleotide sequence ID" value="XM_026430508.2"/>
</dbReference>
<dbReference type="GO" id="GO:0016758">
    <property type="term" value="F:hexosyltransferase activity"/>
    <property type="evidence" value="ECO:0007669"/>
    <property type="project" value="InterPro"/>
</dbReference>
<dbReference type="GO" id="GO:0006493">
    <property type="term" value="P:protein O-linked glycosylation"/>
    <property type="evidence" value="ECO:0007669"/>
    <property type="project" value="TreeGrafter"/>
</dbReference>
<dbReference type="AlphaFoldDB" id="A0A6J1SZD0"/>
<sequence>MLNMRRRLKLKTVIVGLVTCLTLWLLVYFGAFTHFFERTYDDNFQYPYDGNVPELISQLRNHEQPDIQPITSYNYTFLSDCKKKCVDEDNPQLRLVYLIKSALHNFDQRKAIRNSWGFERRFSDVPIRTVFLLGVKHDDVELQKKILDEQSKFGDIVQANFTDVYFNNTIKTMMGFRWIIDNCLNSKFYMFSDDDMYISTKNVLRFLKDPTSYPDLKGSLRGNDYELPDDVKLFSGFVFVSAPHRHRSSKWYVPLSEYPYHLWPPYVTAGAYVLSKEALLDMYYSSMYTQHFRLDDIYLGLVAKKAGIEPYHCSEFHFYQKPYDINSYRFVIASHGFNPEELVRIWNEQKSAGHA</sequence>
<evidence type="ECO:0000256" key="2">
    <source>
        <dbReference type="ARBA" id="ARBA00008661"/>
    </source>
</evidence>
<keyword evidence="5 10" id="KW-0812">Transmembrane</keyword>
<keyword evidence="4" id="KW-0808">Transferase</keyword>
<comment type="subcellular location">
    <subcellularLocation>
        <location evidence="1 10">Golgi apparatus membrane</location>
        <topology evidence="1 10">Single-pass type II membrane protein</topology>
    </subcellularLocation>
</comment>
<dbReference type="KEGG" id="foc:113211952"/>
<evidence type="ECO:0000256" key="10">
    <source>
        <dbReference type="RuleBase" id="RU363063"/>
    </source>
</evidence>
<evidence type="ECO:0000256" key="7">
    <source>
        <dbReference type="ARBA" id="ARBA00022989"/>
    </source>
</evidence>
<comment type="similarity">
    <text evidence="2 10">Belongs to the glycosyltransferase 31 family.</text>
</comment>
<organism evidence="11 12">
    <name type="scientific">Frankliniella occidentalis</name>
    <name type="common">Western flower thrips</name>
    <name type="synonym">Euthrips occidentalis</name>
    <dbReference type="NCBI Taxonomy" id="133901"/>
    <lineage>
        <taxon>Eukaryota</taxon>
        <taxon>Metazoa</taxon>
        <taxon>Ecdysozoa</taxon>
        <taxon>Arthropoda</taxon>
        <taxon>Hexapoda</taxon>
        <taxon>Insecta</taxon>
        <taxon>Pterygota</taxon>
        <taxon>Neoptera</taxon>
        <taxon>Paraneoptera</taxon>
        <taxon>Thysanoptera</taxon>
        <taxon>Terebrantia</taxon>
        <taxon>Thripoidea</taxon>
        <taxon>Thripidae</taxon>
        <taxon>Frankliniella</taxon>
    </lineage>
</organism>
<keyword evidence="9 10" id="KW-0472">Membrane</keyword>
<keyword evidence="11" id="KW-1185">Reference proteome</keyword>
<gene>
    <name evidence="12" type="primary">LOC113211952</name>
</gene>
<accession>A0A6J1SZD0</accession>
<evidence type="ECO:0000256" key="5">
    <source>
        <dbReference type="ARBA" id="ARBA00022692"/>
    </source>
</evidence>
<evidence type="ECO:0000313" key="11">
    <source>
        <dbReference type="Proteomes" id="UP000504606"/>
    </source>
</evidence>
<dbReference type="OrthoDB" id="5957813at2759"/>
<evidence type="ECO:0000256" key="4">
    <source>
        <dbReference type="ARBA" id="ARBA00022679"/>
    </source>
</evidence>
<keyword evidence="3 10" id="KW-0328">Glycosyltransferase</keyword>
<keyword evidence="6 10" id="KW-0735">Signal-anchor</keyword>
<name>A0A6J1SZD0_FRAOC</name>
<dbReference type="InterPro" id="IPR002659">
    <property type="entry name" value="Glyco_trans_31"/>
</dbReference>
<dbReference type="GO" id="GO:0008194">
    <property type="term" value="F:UDP-glycosyltransferase activity"/>
    <property type="evidence" value="ECO:0007669"/>
    <property type="project" value="TreeGrafter"/>
</dbReference>
<keyword evidence="7 10" id="KW-1133">Transmembrane helix</keyword>
<dbReference type="Proteomes" id="UP000504606">
    <property type="component" value="Unplaced"/>
</dbReference>
<dbReference type="GO" id="GO:0000139">
    <property type="term" value="C:Golgi membrane"/>
    <property type="evidence" value="ECO:0007669"/>
    <property type="project" value="UniProtKB-SubCell"/>
</dbReference>
<dbReference type="PANTHER" id="PTHR11214:SF349">
    <property type="entry name" value="BETA-1,3-GALACTOSYLTRANSFERASE BRN"/>
    <property type="match status" value="1"/>
</dbReference>
<dbReference type="Pfam" id="PF01762">
    <property type="entry name" value="Galactosyl_T"/>
    <property type="match status" value="1"/>
</dbReference>
<protein>
    <recommendedName>
        <fullName evidence="10">Hexosyltransferase</fullName>
        <ecNumber evidence="10">2.4.1.-</ecNumber>
    </recommendedName>
</protein>
<dbReference type="EC" id="2.4.1.-" evidence="10"/>
<evidence type="ECO:0000256" key="6">
    <source>
        <dbReference type="ARBA" id="ARBA00022968"/>
    </source>
</evidence>
<dbReference type="GeneID" id="113211952"/>